<name>A0AAD2HTL2_9AGAR</name>
<feature type="region of interest" description="Disordered" evidence="1">
    <location>
        <begin position="150"/>
        <end position="170"/>
    </location>
</feature>
<keyword evidence="3" id="KW-1185">Reference proteome</keyword>
<comment type="caution">
    <text evidence="2">The sequence shown here is derived from an EMBL/GenBank/DDBJ whole genome shotgun (WGS) entry which is preliminary data.</text>
</comment>
<feature type="non-terminal residue" evidence="2">
    <location>
        <position position="1"/>
    </location>
</feature>
<reference evidence="2" key="1">
    <citation type="submission" date="2023-11" db="EMBL/GenBank/DDBJ databases">
        <authorList>
            <person name="De Vega J J."/>
            <person name="De Vega J J."/>
        </authorList>
    </citation>
    <scope>NUCLEOTIDE SEQUENCE</scope>
</reference>
<feature type="compositionally biased region" description="Basic and acidic residues" evidence="1">
    <location>
        <begin position="233"/>
        <end position="254"/>
    </location>
</feature>
<dbReference type="Proteomes" id="UP001295794">
    <property type="component" value="Unassembled WGS sequence"/>
</dbReference>
<feature type="region of interest" description="Disordered" evidence="1">
    <location>
        <begin position="39"/>
        <end position="64"/>
    </location>
</feature>
<protein>
    <submittedName>
        <fullName evidence="2">Uncharacterized protein</fullName>
    </submittedName>
</protein>
<dbReference type="AlphaFoldDB" id="A0AAD2HTL2"/>
<feature type="compositionally biased region" description="Basic and acidic residues" evidence="1">
    <location>
        <begin position="152"/>
        <end position="170"/>
    </location>
</feature>
<gene>
    <name evidence="2" type="ORF">MYCIT1_LOCUS31503</name>
</gene>
<sequence length="254" mass="27560">SGAGTTEHDTASHDESHAALVQVGDLRGRFGRALLHSSRGSWQTTGESGPDCRRRRLLDGRGNPIRGHGRSGIAFGVGKVAFRVRAAAAAAGGVIVHRLTAYCPHARGKQSGSKAQKSRLFILNSSRSILHLGWFRLLLLDTPTIREAPPPHIDHRSIANPRLDEPRPEHDRDRLVRLSAERGEPHGPGNIRPDRCSEHRWRGFRDSQSEGGARRTRAGEGCGQDDLGGGDAGVRDGLHRAEGVREVGHDVRDG</sequence>
<organism evidence="2 3">
    <name type="scientific">Mycena citricolor</name>
    <dbReference type="NCBI Taxonomy" id="2018698"/>
    <lineage>
        <taxon>Eukaryota</taxon>
        <taxon>Fungi</taxon>
        <taxon>Dikarya</taxon>
        <taxon>Basidiomycota</taxon>
        <taxon>Agaricomycotina</taxon>
        <taxon>Agaricomycetes</taxon>
        <taxon>Agaricomycetidae</taxon>
        <taxon>Agaricales</taxon>
        <taxon>Marasmiineae</taxon>
        <taxon>Mycenaceae</taxon>
        <taxon>Mycena</taxon>
    </lineage>
</organism>
<dbReference type="EMBL" id="CAVNYO010000440">
    <property type="protein sequence ID" value="CAK5280834.1"/>
    <property type="molecule type" value="Genomic_DNA"/>
</dbReference>
<evidence type="ECO:0000313" key="2">
    <source>
        <dbReference type="EMBL" id="CAK5280834.1"/>
    </source>
</evidence>
<accession>A0AAD2HTL2</accession>
<feature type="region of interest" description="Disordered" evidence="1">
    <location>
        <begin position="202"/>
        <end position="254"/>
    </location>
</feature>
<evidence type="ECO:0000256" key="1">
    <source>
        <dbReference type="SAM" id="MobiDB-lite"/>
    </source>
</evidence>
<proteinExistence type="predicted"/>
<evidence type="ECO:0000313" key="3">
    <source>
        <dbReference type="Proteomes" id="UP001295794"/>
    </source>
</evidence>
<feature type="compositionally biased region" description="Gly residues" evidence="1">
    <location>
        <begin position="220"/>
        <end position="232"/>
    </location>
</feature>